<accession>A0A915XJI7</accession>
<evidence type="ECO:0000313" key="2">
    <source>
        <dbReference type="EMBL" id="BCO07918.1"/>
    </source>
</evidence>
<gene>
    <name evidence="2" type="ORF">GF1_02940</name>
</gene>
<keyword evidence="3" id="KW-1185">Reference proteome</keyword>
<dbReference type="Proteomes" id="UP001063350">
    <property type="component" value="Chromosome"/>
</dbReference>
<feature type="chain" id="PRO_5036733608" description="Porin" evidence="1">
    <location>
        <begin position="25"/>
        <end position="438"/>
    </location>
</feature>
<keyword evidence="1" id="KW-0732">Signal</keyword>
<dbReference type="KEGG" id="ddu:GF1_02940"/>
<evidence type="ECO:0000256" key="1">
    <source>
        <dbReference type="SAM" id="SignalP"/>
    </source>
</evidence>
<sequence length="438" mass="49919">MIRNMPAIALGFCMVLLAAGISRAAEDDLDGFDFDPDAFEKKSLQWGGYVEGKFEQFSYNEDSALYFLNVRNTERSTLDRTTGTLQLVGSYSIKKSSFNWLLKASASQDQDQYDDWANIYEAYLRLRPTDTVTVEAGKQSYKWGTGYAWNPVGFLNQRKDPNDPDEDMEGFVSLETSWVRSVGSTLESMAASVSILPVWDGVNDDFGRKDNINLAAKLYFLVKNTDIDFLYFTGDSRSSRYGIDFASNLATNFAIHGEFSWIPHADRVVLEQNGELRVEESSSASFLLGMRYLSEQNITTILEYYHNGSGYSEEEMSRYYHLVNEAQGESDPTVATLLLEKAQTVSQNGYGAFQNRKNYGYARITWKEPYDIVYFTPGITGIINLDDNSWTLTPELLYTGFTNWELRLRYSLLNGADNSEYGEKTNTDKIELRIRYFF</sequence>
<organism evidence="2 3">
    <name type="scientific">Desulfolithobacter dissulfuricans</name>
    <dbReference type="NCBI Taxonomy" id="2795293"/>
    <lineage>
        <taxon>Bacteria</taxon>
        <taxon>Pseudomonadati</taxon>
        <taxon>Thermodesulfobacteriota</taxon>
        <taxon>Desulfobulbia</taxon>
        <taxon>Desulfobulbales</taxon>
        <taxon>Desulfobulbaceae</taxon>
        <taxon>Desulfolithobacter</taxon>
    </lineage>
</organism>
<evidence type="ECO:0008006" key="4">
    <source>
        <dbReference type="Google" id="ProtNLM"/>
    </source>
</evidence>
<evidence type="ECO:0000313" key="3">
    <source>
        <dbReference type="Proteomes" id="UP001063350"/>
    </source>
</evidence>
<proteinExistence type="predicted"/>
<dbReference type="AlphaFoldDB" id="A0A915XJI7"/>
<protein>
    <recommendedName>
        <fullName evidence="4">Porin</fullName>
    </recommendedName>
</protein>
<reference evidence="2" key="1">
    <citation type="submission" date="2020-12" db="EMBL/GenBank/DDBJ databases">
        <title>Desulfobium dissulfuricans gen. nov., sp. nov., a novel mesophilic, sulfate-reducing bacterium isolated from a deep-sea hydrothermal vent.</title>
        <authorList>
            <person name="Hashimoto Y."/>
            <person name="Tame A."/>
            <person name="Sawayama S."/>
            <person name="Miyazaki J."/>
            <person name="Takai K."/>
            <person name="Nakagawa S."/>
        </authorList>
    </citation>
    <scope>NUCLEOTIDE SEQUENCE</scope>
    <source>
        <strain evidence="2">GF1</strain>
    </source>
</reference>
<name>A0A915XJI7_9BACT</name>
<feature type="signal peptide" evidence="1">
    <location>
        <begin position="1"/>
        <end position="24"/>
    </location>
</feature>
<dbReference type="RefSeq" id="WP_267927853.1">
    <property type="nucleotide sequence ID" value="NZ_AP024233.1"/>
</dbReference>
<dbReference type="EMBL" id="AP024233">
    <property type="protein sequence ID" value="BCO07918.1"/>
    <property type="molecule type" value="Genomic_DNA"/>
</dbReference>